<feature type="binding site" evidence="3">
    <location>
        <position position="294"/>
    </location>
    <ligand>
        <name>Zn(2+)</name>
        <dbReference type="ChEBI" id="CHEBI:29105"/>
        <label>1</label>
        <note>catalytic</note>
    </ligand>
</feature>
<feature type="domain" description="Amidohydrolase-related" evidence="4">
    <location>
        <begin position="226"/>
        <end position="382"/>
    </location>
</feature>
<dbReference type="InterPro" id="IPR032466">
    <property type="entry name" value="Metal_Hydrolase"/>
</dbReference>
<dbReference type="Gene3D" id="3.20.20.140">
    <property type="entry name" value="Metal-dependent hydrolases"/>
    <property type="match status" value="1"/>
</dbReference>
<dbReference type="EMBL" id="CP036287">
    <property type="protein sequence ID" value="QDU65594.1"/>
    <property type="molecule type" value="Genomic_DNA"/>
</dbReference>
<feature type="active site" description="Proton acceptor" evidence="2">
    <location>
        <position position="294"/>
    </location>
</feature>
<dbReference type="PANTHER" id="PTHR11647">
    <property type="entry name" value="HYDRANTOINASE/DIHYDROPYRIMIDINASE FAMILY MEMBER"/>
    <property type="match status" value="1"/>
</dbReference>
<feature type="binding site" evidence="3">
    <location>
        <position position="72"/>
    </location>
    <ligand>
        <name>Zn(2+)</name>
        <dbReference type="ChEBI" id="CHEBI:29105"/>
        <label>1</label>
        <note>catalytic</note>
    </ligand>
</feature>
<accession>A0A518BF39</accession>
<keyword evidence="1 3" id="KW-0862">Zinc</keyword>
<feature type="binding site" evidence="3">
    <location>
        <position position="74"/>
    </location>
    <ligand>
        <name>Zn(2+)</name>
        <dbReference type="ChEBI" id="CHEBI:29105"/>
        <label>1</label>
        <note>catalytic</note>
    </ligand>
</feature>
<keyword evidence="1 5" id="KW-0378">Hydrolase</keyword>
<dbReference type="GO" id="GO:0016810">
    <property type="term" value="F:hydrolase activity, acting on carbon-nitrogen (but not peptide) bonds"/>
    <property type="evidence" value="ECO:0007669"/>
    <property type="project" value="InterPro"/>
</dbReference>
<dbReference type="InterPro" id="IPR011059">
    <property type="entry name" value="Metal-dep_hydrolase_composite"/>
</dbReference>
<name>A0A518BF39_9BACT</name>
<dbReference type="GO" id="GO:0005737">
    <property type="term" value="C:cytoplasm"/>
    <property type="evidence" value="ECO:0007669"/>
    <property type="project" value="UniProtKB-SubCell"/>
</dbReference>
<dbReference type="GO" id="GO:0008798">
    <property type="term" value="F:beta-aspartyl-peptidase activity"/>
    <property type="evidence" value="ECO:0007669"/>
    <property type="project" value="InterPro"/>
</dbReference>
<dbReference type="PANTHER" id="PTHR11647:SF1">
    <property type="entry name" value="COLLAPSIN RESPONSE MEDIATOR PROTEIN"/>
    <property type="match status" value="1"/>
</dbReference>
<comment type="cofactor">
    <cofactor evidence="1 3">
        <name>Zn(2+)</name>
        <dbReference type="ChEBI" id="CHEBI:29105"/>
    </cofactor>
    <text evidence="1 3">Binds 2 Zn(2+) ions per subunit.</text>
</comment>
<comment type="function">
    <text evidence="1">Catalyzes the hydrolytic cleavage of a subset of L-isoaspartyl (L-beta-aspartyl) dipeptides. Used to degrade proteins damaged by L-isoaspartyl residues formation.</text>
</comment>
<dbReference type="InterPro" id="IPR006680">
    <property type="entry name" value="Amidohydro-rel"/>
</dbReference>
<organism evidence="5 6">
    <name type="scientific">Engelhardtia mirabilis</name>
    <dbReference type="NCBI Taxonomy" id="2528011"/>
    <lineage>
        <taxon>Bacteria</taxon>
        <taxon>Pseudomonadati</taxon>
        <taxon>Planctomycetota</taxon>
        <taxon>Planctomycetia</taxon>
        <taxon>Planctomycetia incertae sedis</taxon>
        <taxon>Engelhardtia</taxon>
    </lineage>
</organism>
<dbReference type="Gene3D" id="2.30.40.10">
    <property type="entry name" value="Urease, subunit C, domain 1"/>
    <property type="match status" value="1"/>
</dbReference>
<sequence length="400" mass="42297">MAAPLQASPPPLELLLDAEVYAPEPLGRLHLLVGGGRVLWMGADRPRSVAELGATERDLGGARLVPGLVDCHAHLTGGGGEVGFASRVPAPALTRYTTAGVTTAVGLLGTDDTTRSIAELLATARSLREQGLSTWIWTGGYHVPPRTLLGSVREDIAHVDLCLGAGEIAISDHRSSQPTLDELLRIAGDCHVGGLMTGKAGILHLHLGDGERGLQLLWSALDQAEIPARVYHPTHVNRREALFEEALTLAERGATIDVTAFPTVDGEDELPAVGAIQRYFASGLPDERLTVSSDGGGCLPRFDRQGAPTGFDLGDSRTLPATLRELHAGGMALERALLPFTLNPARHLRLHGKGRIAVGCDADLVALDADGAVRDVMAGGHWHVLDSLPVRRGSFETETP</sequence>
<dbReference type="KEGG" id="pbap:Pla133_06590"/>
<dbReference type="Pfam" id="PF01979">
    <property type="entry name" value="Amidohydro_1"/>
    <property type="match status" value="1"/>
</dbReference>
<comment type="PTM">
    <text evidence="1">Carboxylation allows a single lysine to coordinate two zinc ions.</text>
</comment>
<keyword evidence="6" id="KW-1185">Reference proteome</keyword>
<comment type="subcellular location">
    <subcellularLocation>
        <location evidence="1">Cytoplasm</location>
    </subcellularLocation>
</comment>
<dbReference type="GO" id="GO:0006508">
    <property type="term" value="P:proteolysis"/>
    <property type="evidence" value="ECO:0007669"/>
    <property type="project" value="UniProtKB-KW"/>
</dbReference>
<evidence type="ECO:0000259" key="4">
    <source>
        <dbReference type="Pfam" id="PF01979"/>
    </source>
</evidence>
<dbReference type="NCBIfam" id="TIGR01975">
    <property type="entry name" value="isoAsp_dipep"/>
    <property type="match status" value="1"/>
</dbReference>
<dbReference type="AlphaFoldDB" id="A0A518BF39"/>
<dbReference type="GO" id="GO:0008237">
    <property type="term" value="F:metallopeptidase activity"/>
    <property type="evidence" value="ECO:0007669"/>
    <property type="project" value="UniProtKB-KW"/>
</dbReference>
<dbReference type="InterPro" id="IPR050378">
    <property type="entry name" value="Metallo-dep_Hydrolases_sf"/>
</dbReference>
<gene>
    <name evidence="5" type="primary">iadA</name>
    <name evidence="5" type="ORF">Pla133_06590</name>
</gene>
<dbReference type="Proteomes" id="UP000316921">
    <property type="component" value="Chromosome"/>
</dbReference>
<comment type="similarity">
    <text evidence="1">Belongs to the peptidase M38 family.</text>
</comment>
<feature type="binding site" evidence="3">
    <location>
        <position position="206"/>
    </location>
    <ligand>
        <name>Zn(2+)</name>
        <dbReference type="ChEBI" id="CHEBI:29105"/>
        <label>2</label>
        <note>catalytic</note>
    </ligand>
</feature>
<evidence type="ECO:0000256" key="1">
    <source>
        <dbReference type="PIRNR" id="PIRNR001238"/>
    </source>
</evidence>
<dbReference type="EC" id="3.4.19.-" evidence="1"/>
<keyword evidence="1" id="KW-0482">Metalloprotease</keyword>
<proteinExistence type="inferred from homology"/>
<dbReference type="RefSeq" id="WP_145062362.1">
    <property type="nucleotide sequence ID" value="NZ_CP036287.1"/>
</dbReference>
<keyword evidence="1 3" id="KW-0479">Metal-binding</keyword>
<evidence type="ECO:0000256" key="3">
    <source>
        <dbReference type="PIRSR" id="PIRSR001238-3"/>
    </source>
</evidence>
<dbReference type="InterPro" id="IPR010229">
    <property type="entry name" value="Pept_M38_dipep"/>
</dbReference>
<dbReference type="PIRSF" id="PIRSF001238">
    <property type="entry name" value="IadA"/>
    <property type="match status" value="1"/>
</dbReference>
<evidence type="ECO:0000313" key="6">
    <source>
        <dbReference type="Proteomes" id="UP000316921"/>
    </source>
</evidence>
<keyword evidence="1" id="KW-0645">Protease</keyword>
<protein>
    <recommendedName>
        <fullName evidence="1">Isoaspartyl dipeptidase</fullName>
        <ecNumber evidence="1">3.4.19.-</ecNumber>
    </recommendedName>
</protein>
<dbReference type="SUPFAM" id="SSF51338">
    <property type="entry name" value="Composite domain of metallo-dependent hydrolases"/>
    <property type="match status" value="1"/>
</dbReference>
<feature type="binding site" evidence="3">
    <location>
        <position position="235"/>
    </location>
    <ligand>
        <name>Zn(2+)</name>
        <dbReference type="ChEBI" id="CHEBI:29105"/>
        <label>2</label>
        <note>catalytic</note>
    </ligand>
</feature>
<evidence type="ECO:0000313" key="5">
    <source>
        <dbReference type="EMBL" id="QDU65594.1"/>
    </source>
</evidence>
<dbReference type="SUPFAM" id="SSF51556">
    <property type="entry name" value="Metallo-dependent hydrolases"/>
    <property type="match status" value="1"/>
</dbReference>
<dbReference type="GO" id="GO:0046872">
    <property type="term" value="F:metal ion binding"/>
    <property type="evidence" value="ECO:0007669"/>
    <property type="project" value="UniProtKB-KW"/>
</dbReference>
<evidence type="ECO:0000256" key="2">
    <source>
        <dbReference type="PIRSR" id="PIRSR001238-1"/>
    </source>
</evidence>
<reference evidence="5 6" key="1">
    <citation type="submission" date="2019-02" db="EMBL/GenBank/DDBJ databases">
        <title>Deep-cultivation of Planctomycetes and their phenomic and genomic characterization uncovers novel biology.</title>
        <authorList>
            <person name="Wiegand S."/>
            <person name="Jogler M."/>
            <person name="Boedeker C."/>
            <person name="Pinto D."/>
            <person name="Vollmers J."/>
            <person name="Rivas-Marin E."/>
            <person name="Kohn T."/>
            <person name="Peeters S.H."/>
            <person name="Heuer A."/>
            <person name="Rast P."/>
            <person name="Oberbeckmann S."/>
            <person name="Bunk B."/>
            <person name="Jeske O."/>
            <person name="Meyerdierks A."/>
            <person name="Storesund J.E."/>
            <person name="Kallscheuer N."/>
            <person name="Luecker S."/>
            <person name="Lage O.M."/>
            <person name="Pohl T."/>
            <person name="Merkel B.J."/>
            <person name="Hornburger P."/>
            <person name="Mueller R.-W."/>
            <person name="Bruemmer F."/>
            <person name="Labrenz M."/>
            <person name="Spormann A.M."/>
            <person name="Op den Camp H."/>
            <person name="Overmann J."/>
            <person name="Amann R."/>
            <person name="Jetten M.S.M."/>
            <person name="Mascher T."/>
            <person name="Medema M.H."/>
            <person name="Devos D.P."/>
            <person name="Kaster A.-K."/>
            <person name="Ovreas L."/>
            <person name="Rohde M."/>
            <person name="Galperin M.Y."/>
            <person name="Jogler C."/>
        </authorList>
    </citation>
    <scope>NUCLEOTIDE SEQUENCE [LARGE SCALE GENOMIC DNA]</scope>
    <source>
        <strain evidence="5 6">Pla133</strain>
    </source>
</reference>